<accession>A0AAE7PBZ7</accession>
<dbReference type="KEGG" id="vg:80539623"/>
<dbReference type="Proteomes" id="UP000831293">
    <property type="component" value="Segment"/>
</dbReference>
<feature type="compositionally biased region" description="Basic and acidic residues" evidence="1">
    <location>
        <begin position="328"/>
        <end position="355"/>
    </location>
</feature>
<dbReference type="EMBL" id="MW323519">
    <property type="protein sequence ID" value="QQZ02646.1"/>
    <property type="molecule type" value="Genomic_RNA"/>
</dbReference>
<evidence type="ECO:0000256" key="1">
    <source>
        <dbReference type="SAM" id="MobiDB-lite"/>
    </source>
</evidence>
<protein>
    <submittedName>
        <fullName evidence="2">Movement protein</fullName>
    </submittedName>
</protein>
<proteinExistence type="predicted"/>
<sequence length="355" mass="40075">MALVPVNTFLKKWESSQSITDAVDSSVIYTESPFNNLKGKMVSNKTEFKMPLNITEDGRGISEAVPLFDRSEVQTMLNDKETEYVHIGALIFGIEALFKVDQDLEVYCFIVDRRRTDLESAIIGSSKLNMGMGRAAFCVRPNFSVAKEDLEDCMSISAIVYARNLRMRAGYRPFALSGGAIYRCTNTSFARSKLKKHSACSVDDLLQSEILELSDLSDESVNSLREDVERRVPLLEYPDEKDYIPRRGLFRTKPSITRRTYGKRRRVDHVRSDLGRRLLSIKDGPSNSQRSEGRSSGDDGHNVLRELQINRGEQGPRGTGDAVPSRIHIRDDSDQGSERESQVGELGHRVRDFQL</sequence>
<reference evidence="2" key="1">
    <citation type="submission" date="2020-12" db="EMBL/GenBank/DDBJ databases">
        <authorList>
            <person name="Visel A."/>
            <person name="Hahn Y."/>
        </authorList>
    </citation>
    <scope>NUCLEOTIDE SEQUENCE</scope>
    <source>
        <strain evidence="2">AT</strain>
    </source>
</reference>
<name>A0AAE7PBZ7_9VIRU</name>
<dbReference type="InterPro" id="IPR028919">
    <property type="entry name" value="Viral_movement"/>
</dbReference>
<dbReference type="RefSeq" id="YP_010800954.1">
    <property type="nucleotide sequence ID" value="NC_076928.1"/>
</dbReference>
<feature type="region of interest" description="Disordered" evidence="1">
    <location>
        <begin position="276"/>
        <end position="355"/>
    </location>
</feature>
<reference evidence="2" key="2">
    <citation type="journal article" date="2021" name="Acta Virol.">
        <title>A novel tepovirus, Agave virus T, identified by the analysis of the transcriptome data of blue agave (Agave tequilana).</title>
        <authorList>
            <person name="Goh C.J."/>
            <person name="Park D."/>
            <person name="Hahn Y."/>
        </authorList>
    </citation>
    <scope>NUCLEOTIDE SEQUENCE</scope>
    <source>
        <strain evidence="2">AT</strain>
    </source>
</reference>
<keyword evidence="3" id="KW-1185">Reference proteome</keyword>
<dbReference type="GeneID" id="80539623"/>
<evidence type="ECO:0000313" key="2">
    <source>
        <dbReference type="EMBL" id="QQZ02646.1"/>
    </source>
</evidence>
<feature type="compositionally biased region" description="Basic and acidic residues" evidence="1">
    <location>
        <begin position="291"/>
        <end position="304"/>
    </location>
</feature>
<evidence type="ECO:0000313" key="3">
    <source>
        <dbReference type="Proteomes" id="UP000831293"/>
    </source>
</evidence>
<dbReference type="Pfam" id="PF01107">
    <property type="entry name" value="MP"/>
    <property type="match status" value="1"/>
</dbReference>
<organism evidence="2 3">
    <name type="scientific">Agave virus T</name>
    <dbReference type="NCBI Taxonomy" id="2805380"/>
    <lineage>
        <taxon>Viruses</taxon>
        <taxon>Riboviria</taxon>
        <taxon>Orthornavirae</taxon>
        <taxon>Kitrinoviricota</taxon>
        <taxon>Alsuviricetes</taxon>
        <taxon>Tymovirales</taxon>
        <taxon>Betaflexiviridae</taxon>
        <taxon>Trivirinae</taxon>
        <taxon>Tepovirus</taxon>
        <taxon>Tepovirus tafagavis</taxon>
        <taxon>Tepovirus AgVT</taxon>
    </lineage>
</organism>